<comment type="caution">
    <text evidence="1">The sequence shown here is derived from an EMBL/GenBank/DDBJ whole genome shotgun (WGS) entry which is preliminary data.</text>
</comment>
<protein>
    <recommendedName>
        <fullName evidence="3">F-box protein</fullName>
    </recommendedName>
</protein>
<dbReference type="AlphaFoldDB" id="A0AAD6URJ8"/>
<gene>
    <name evidence="1" type="ORF">GGX14DRAFT_479512</name>
</gene>
<dbReference type="SUPFAM" id="SSF52047">
    <property type="entry name" value="RNI-like"/>
    <property type="match status" value="1"/>
</dbReference>
<evidence type="ECO:0000313" key="1">
    <source>
        <dbReference type="EMBL" id="KAJ7192934.1"/>
    </source>
</evidence>
<sequence>EELIRPIVPEDWNRPLYYAARVKSLTNRGVPSVCAQIVEALGLSVPKDWVFPNLRTLVWTPSEYEGEPPTIQPFLTPGLKHISLSGMCYNLQLSLFSSLMRRCPGLTHITICVEGIEDTMCPSGPAISCFIRSLRSVEALSLEIPDLPSLEHLARLPMLRSLKLSNLPSFLSDLDLSVLVGPFFSGLLDLSISATEPQLVICMLEYLHQSSIAHLSLSLSLQTPDDRPDIHFIRHLFALRNLESLHLNSPGGFNLHDTDVDEMGHQWPQLQSLRLIAPQLSSPITLLSLQTLARHCPRLHHVALAFNVHQIPAPPIDRLVHTNLLTLEVDAAIDSRARLRPIAKFLAQLFPNLRNISVFPASEVDSSISWRVIEALLEELGGTLSV</sequence>
<name>A0AAD6URJ8_9AGAR</name>
<reference evidence="1" key="1">
    <citation type="submission" date="2023-03" db="EMBL/GenBank/DDBJ databases">
        <title>Massive genome expansion in bonnet fungi (Mycena s.s.) driven by repeated elements and novel gene families across ecological guilds.</title>
        <authorList>
            <consortium name="Lawrence Berkeley National Laboratory"/>
            <person name="Harder C.B."/>
            <person name="Miyauchi S."/>
            <person name="Viragh M."/>
            <person name="Kuo A."/>
            <person name="Thoen E."/>
            <person name="Andreopoulos B."/>
            <person name="Lu D."/>
            <person name="Skrede I."/>
            <person name="Drula E."/>
            <person name="Henrissat B."/>
            <person name="Morin E."/>
            <person name="Kohler A."/>
            <person name="Barry K."/>
            <person name="LaButti K."/>
            <person name="Morin E."/>
            <person name="Salamov A."/>
            <person name="Lipzen A."/>
            <person name="Mereny Z."/>
            <person name="Hegedus B."/>
            <person name="Baldrian P."/>
            <person name="Stursova M."/>
            <person name="Weitz H."/>
            <person name="Taylor A."/>
            <person name="Grigoriev I.V."/>
            <person name="Nagy L.G."/>
            <person name="Martin F."/>
            <person name="Kauserud H."/>
        </authorList>
    </citation>
    <scope>NUCLEOTIDE SEQUENCE</scope>
    <source>
        <strain evidence="1">9144</strain>
    </source>
</reference>
<evidence type="ECO:0008006" key="3">
    <source>
        <dbReference type="Google" id="ProtNLM"/>
    </source>
</evidence>
<evidence type="ECO:0000313" key="2">
    <source>
        <dbReference type="Proteomes" id="UP001219525"/>
    </source>
</evidence>
<organism evidence="1 2">
    <name type="scientific">Mycena pura</name>
    <dbReference type="NCBI Taxonomy" id="153505"/>
    <lineage>
        <taxon>Eukaryota</taxon>
        <taxon>Fungi</taxon>
        <taxon>Dikarya</taxon>
        <taxon>Basidiomycota</taxon>
        <taxon>Agaricomycotina</taxon>
        <taxon>Agaricomycetes</taxon>
        <taxon>Agaricomycetidae</taxon>
        <taxon>Agaricales</taxon>
        <taxon>Marasmiineae</taxon>
        <taxon>Mycenaceae</taxon>
        <taxon>Mycena</taxon>
    </lineage>
</organism>
<dbReference type="EMBL" id="JARJCW010000114">
    <property type="protein sequence ID" value="KAJ7192934.1"/>
    <property type="molecule type" value="Genomic_DNA"/>
</dbReference>
<keyword evidence="2" id="KW-1185">Reference proteome</keyword>
<dbReference type="Proteomes" id="UP001219525">
    <property type="component" value="Unassembled WGS sequence"/>
</dbReference>
<accession>A0AAD6URJ8</accession>
<dbReference type="Gene3D" id="3.80.10.10">
    <property type="entry name" value="Ribonuclease Inhibitor"/>
    <property type="match status" value="1"/>
</dbReference>
<proteinExistence type="predicted"/>
<dbReference type="InterPro" id="IPR032675">
    <property type="entry name" value="LRR_dom_sf"/>
</dbReference>
<feature type="non-terminal residue" evidence="1">
    <location>
        <position position="1"/>
    </location>
</feature>